<dbReference type="SUPFAM" id="SSF54909">
    <property type="entry name" value="Dimeric alpha+beta barrel"/>
    <property type="match status" value="2"/>
</dbReference>
<dbReference type="Pfam" id="PF07978">
    <property type="entry name" value="NIPSNAP"/>
    <property type="match status" value="1"/>
</dbReference>
<dbReference type="InterPro" id="IPR012577">
    <property type="entry name" value="NIPSNAP"/>
</dbReference>
<dbReference type="FunFam" id="3.30.70.100:FF:000004">
    <property type="entry name" value="NIPSNAP family protein"/>
    <property type="match status" value="1"/>
</dbReference>
<feature type="domain" description="NIPSNAP" evidence="2">
    <location>
        <begin position="182"/>
        <end position="279"/>
    </location>
</feature>
<dbReference type="GO" id="GO:0000423">
    <property type="term" value="P:mitophagy"/>
    <property type="evidence" value="ECO:0007669"/>
    <property type="project" value="UniProtKB-ARBA"/>
</dbReference>
<proteinExistence type="inferred from homology"/>
<name>A0A0F7SQ27_PHARH</name>
<reference evidence="3" key="1">
    <citation type="submission" date="2014-08" db="EMBL/GenBank/DDBJ databases">
        <authorList>
            <person name="Sharma Rahul"/>
            <person name="Thines Marco"/>
        </authorList>
    </citation>
    <scope>NUCLEOTIDE SEQUENCE</scope>
</reference>
<sequence length="281" mass="31749">MIRSSLLNRSLTGLSKSFSYSVVSRESSKPGFVQSLLHGAPDDQEGVYAKTLQHSKLVGRGKNHHELIIHKVHPSKTDEYKKLAEAYFKTLTPGPTEPTTIRPVLMGSWECILGELDTFYHIVRHPSLTDVLPLSTSSTAHQALLPLLASRQSSLLQEFAFSPAHDNPTMDQKSAKAEGGIFELRSYQLKPGTMLEWEGAWKRGIEARRKFVIPMGAWFSQVGRLHVVHHMWQFKDMQERKEVREKAWAISGWSDTVTQTVKLAQGMSSQIMRPMSWSPIK</sequence>
<dbReference type="PANTHER" id="PTHR21017:SF17">
    <property type="entry name" value="PROTEIN NIPSNAP"/>
    <property type="match status" value="1"/>
</dbReference>
<comment type="similarity">
    <text evidence="1">Belongs to the NipSnap family.</text>
</comment>
<evidence type="ECO:0000259" key="2">
    <source>
        <dbReference type="Pfam" id="PF07978"/>
    </source>
</evidence>
<dbReference type="AlphaFoldDB" id="A0A0F7SQ27"/>
<dbReference type="PANTHER" id="PTHR21017">
    <property type="entry name" value="NIPSNAP-RELATED"/>
    <property type="match status" value="1"/>
</dbReference>
<protein>
    <submittedName>
        <fullName evidence="3">NIPSNAP1 protein</fullName>
    </submittedName>
</protein>
<organism evidence="3">
    <name type="scientific">Phaffia rhodozyma</name>
    <name type="common">Yeast</name>
    <name type="synonym">Xanthophyllomyces dendrorhous</name>
    <dbReference type="NCBI Taxonomy" id="264483"/>
    <lineage>
        <taxon>Eukaryota</taxon>
        <taxon>Fungi</taxon>
        <taxon>Dikarya</taxon>
        <taxon>Basidiomycota</taxon>
        <taxon>Agaricomycotina</taxon>
        <taxon>Tremellomycetes</taxon>
        <taxon>Cystofilobasidiales</taxon>
        <taxon>Mrakiaceae</taxon>
        <taxon>Phaffia</taxon>
    </lineage>
</organism>
<dbReference type="EMBL" id="LN483157">
    <property type="protein sequence ID" value="CED84297.1"/>
    <property type="molecule type" value="Genomic_DNA"/>
</dbReference>
<accession>A0A0F7SQ27</accession>
<dbReference type="GO" id="GO:0005739">
    <property type="term" value="C:mitochondrion"/>
    <property type="evidence" value="ECO:0007669"/>
    <property type="project" value="TreeGrafter"/>
</dbReference>
<dbReference type="InterPro" id="IPR051557">
    <property type="entry name" value="NipSnap_domain"/>
</dbReference>
<evidence type="ECO:0000256" key="1">
    <source>
        <dbReference type="ARBA" id="ARBA00005291"/>
    </source>
</evidence>
<dbReference type="InterPro" id="IPR011008">
    <property type="entry name" value="Dimeric_a/b-barrel"/>
</dbReference>
<evidence type="ECO:0000313" key="3">
    <source>
        <dbReference type="EMBL" id="CED84297.1"/>
    </source>
</evidence>
<dbReference type="Gene3D" id="3.30.70.100">
    <property type="match status" value="2"/>
</dbReference>